<dbReference type="EMBL" id="MU154658">
    <property type="protein sequence ID" value="KAF9489830.1"/>
    <property type="molecule type" value="Genomic_DNA"/>
</dbReference>
<keyword evidence="3" id="KW-1185">Reference proteome</keyword>
<evidence type="ECO:0008006" key="4">
    <source>
        <dbReference type="Google" id="ProtNLM"/>
    </source>
</evidence>
<dbReference type="InterPro" id="IPR040521">
    <property type="entry name" value="KDZ"/>
</dbReference>
<dbReference type="AlphaFoldDB" id="A0A9P5ZM27"/>
<dbReference type="Pfam" id="PF18758">
    <property type="entry name" value="KDZ"/>
    <property type="match status" value="1"/>
</dbReference>
<feature type="region of interest" description="Disordered" evidence="1">
    <location>
        <begin position="478"/>
        <end position="498"/>
    </location>
</feature>
<gene>
    <name evidence="2" type="ORF">BDN71DRAFT_1593213</name>
</gene>
<name>A0A9P5ZM27_PLEER</name>
<comment type="caution">
    <text evidence="2">The sequence shown here is derived from an EMBL/GenBank/DDBJ whole genome shotgun (WGS) entry which is preliminary data.</text>
</comment>
<dbReference type="PANTHER" id="PTHR33096">
    <property type="entry name" value="CXC2 DOMAIN-CONTAINING PROTEIN"/>
    <property type="match status" value="1"/>
</dbReference>
<feature type="compositionally biased region" description="Acidic residues" evidence="1">
    <location>
        <begin position="480"/>
        <end position="498"/>
    </location>
</feature>
<evidence type="ECO:0000313" key="2">
    <source>
        <dbReference type="EMBL" id="KAF9489830.1"/>
    </source>
</evidence>
<accession>A0A9P5ZM27</accession>
<dbReference type="PANTHER" id="PTHR33096:SF1">
    <property type="entry name" value="CXC1-LIKE CYSTEINE CLUSTER ASSOCIATED WITH KDZ TRANSPOSASES DOMAIN-CONTAINING PROTEIN"/>
    <property type="match status" value="1"/>
</dbReference>
<reference evidence="2" key="1">
    <citation type="submission" date="2020-11" db="EMBL/GenBank/DDBJ databases">
        <authorList>
            <consortium name="DOE Joint Genome Institute"/>
            <person name="Ahrendt S."/>
            <person name="Riley R."/>
            <person name="Andreopoulos W."/>
            <person name="Labutti K."/>
            <person name="Pangilinan J."/>
            <person name="Ruiz-Duenas F.J."/>
            <person name="Barrasa J.M."/>
            <person name="Sanchez-Garcia M."/>
            <person name="Camarero S."/>
            <person name="Miyauchi S."/>
            <person name="Serrano A."/>
            <person name="Linde D."/>
            <person name="Babiker R."/>
            <person name="Drula E."/>
            <person name="Ayuso-Fernandez I."/>
            <person name="Pacheco R."/>
            <person name="Padilla G."/>
            <person name="Ferreira P."/>
            <person name="Barriuso J."/>
            <person name="Kellner H."/>
            <person name="Castanera R."/>
            <person name="Alfaro M."/>
            <person name="Ramirez L."/>
            <person name="Pisabarro A.G."/>
            <person name="Kuo A."/>
            <person name="Tritt A."/>
            <person name="Lipzen A."/>
            <person name="He G."/>
            <person name="Yan M."/>
            <person name="Ng V."/>
            <person name="Cullen D."/>
            <person name="Martin F."/>
            <person name="Rosso M.-N."/>
            <person name="Henrissat B."/>
            <person name="Hibbett D."/>
            <person name="Martinez A.T."/>
            <person name="Grigoriev I.V."/>
        </authorList>
    </citation>
    <scope>NUCLEOTIDE SEQUENCE</scope>
    <source>
        <strain evidence="2">ATCC 90797</strain>
    </source>
</reference>
<dbReference type="OrthoDB" id="3143151at2759"/>
<organism evidence="2 3">
    <name type="scientific">Pleurotus eryngii</name>
    <name type="common">Boletus of the steppes</name>
    <dbReference type="NCBI Taxonomy" id="5323"/>
    <lineage>
        <taxon>Eukaryota</taxon>
        <taxon>Fungi</taxon>
        <taxon>Dikarya</taxon>
        <taxon>Basidiomycota</taxon>
        <taxon>Agaricomycotina</taxon>
        <taxon>Agaricomycetes</taxon>
        <taxon>Agaricomycetidae</taxon>
        <taxon>Agaricales</taxon>
        <taxon>Pleurotineae</taxon>
        <taxon>Pleurotaceae</taxon>
        <taxon>Pleurotus</taxon>
    </lineage>
</organism>
<proteinExistence type="predicted"/>
<dbReference type="Proteomes" id="UP000807025">
    <property type="component" value="Unassembled WGS sequence"/>
</dbReference>
<evidence type="ECO:0000313" key="3">
    <source>
        <dbReference type="Proteomes" id="UP000807025"/>
    </source>
</evidence>
<sequence length="747" mass="84688">MFTFDVLEDFRLANLECKTSAYQYYQLLRRKTEPLAPQKLKWGGRNKTRESDGNTISEVRTAELAPFCPCCPQPGVNLPDNWKEDQNKWVYRRTLMADGNFKADHIRKSTGDKDVWLSPGSSMLPHREEYTEFLRAAENIKTKAPCENSFRAIENTLLYAKTCDINGIVAITCLQHGCFAPGSVADLYRGEQQKNVDWVLLQSLKYSNMDPEQGLLFFYDIACQYSVHFQRRIGRRLPVGLDTDFAIGQFHVHGHKEKCLFRFSSMFIPQSGVVIGEILESLWANLNAVTLAMRTATLAHRAEMLDDHICDSNHKKALNIVRMLCKRYVLANKRAADAEDTRDEIAECVSTRNITAWTNAVVEAENTRYIDLSVMDIYGMSASYEDHLAVPAEDELLNGEYQWHVLCWAKRALKNSRADEARQIANLREKISKGISDIALQSRVLGIDGSDIRNVDPLASLTETEPLPGDALFSNLNDFEPPDNEIDVDDEESSDEADVPTVLTAAVASPPLAEHPTTASLSHTGAHLHAENIIIPLPSTVPQCALQLRSHELGLRECQADALLKLLREIIAKKSMLYSHTLRGAGRQLIKTRSCDQINTLNKKRSDLVYAYARCRHTMMTLKADDTILRKFKELSKADIKSNTYVHVGRDDESAPAALQESNRVLYLKSRALASRWREELLLVKYEMEWTVRYFKHNHDVWVDWSSDSSPGAKAYARRKAAQYLQQAQVAEGEFIKYNRAQLHLVT</sequence>
<evidence type="ECO:0000256" key="1">
    <source>
        <dbReference type="SAM" id="MobiDB-lite"/>
    </source>
</evidence>
<protein>
    <recommendedName>
        <fullName evidence="4">CxC2-like cysteine cluster KDZ transposase-associated domain-containing protein</fullName>
    </recommendedName>
</protein>